<dbReference type="PROSITE" id="PS51186">
    <property type="entry name" value="GNAT"/>
    <property type="match status" value="1"/>
</dbReference>
<dbReference type="Proteomes" id="UP001153387">
    <property type="component" value="Unassembled WGS sequence"/>
</dbReference>
<dbReference type="InterPro" id="IPR016181">
    <property type="entry name" value="Acyl_CoA_acyltransferase"/>
</dbReference>
<feature type="domain" description="N-acetyltransferase" evidence="1">
    <location>
        <begin position="75"/>
        <end position="218"/>
    </location>
</feature>
<comment type="caution">
    <text evidence="2">The sequence shown here is derived from an EMBL/GenBank/DDBJ whole genome shotgun (WGS) entry which is preliminary data.</text>
</comment>
<dbReference type="GO" id="GO:0016747">
    <property type="term" value="F:acyltransferase activity, transferring groups other than amino-acyl groups"/>
    <property type="evidence" value="ECO:0007669"/>
    <property type="project" value="InterPro"/>
</dbReference>
<dbReference type="CDD" id="cd04301">
    <property type="entry name" value="NAT_SF"/>
    <property type="match status" value="1"/>
</dbReference>
<keyword evidence="3" id="KW-1185">Reference proteome</keyword>
<dbReference type="RefSeq" id="WP_277563776.1">
    <property type="nucleotide sequence ID" value="NZ_JAPDHZ010000002.1"/>
</dbReference>
<dbReference type="EMBL" id="JAPDHZ010000002">
    <property type="protein sequence ID" value="MDG0789888.1"/>
    <property type="molecule type" value="Genomic_DNA"/>
</dbReference>
<evidence type="ECO:0000313" key="2">
    <source>
        <dbReference type="EMBL" id="MDG0789888.1"/>
    </source>
</evidence>
<name>A0A9X4QKP8_9BACL</name>
<sequence length="227" mass="26301">MTEADLSKRNHDDVEIIKNVISGWILTKNNRPDIAEAHERLKDTKLPHIVSFGRLDDGHEPFSVGLVRADIQDACLIHEMQIRAFKPLLLKYEDFDTNPANETVERIVERLQQPFTEYYLIVLSTLTVGAIRIVKKPNNIYRVSPIFLLPEHQGRGIAQIVFELIERQYADAAKWELATIRQEAGLCYLYEKLSYRRTEGSKIINDKMTIVFYEKRMDKAVDQGDIQ</sequence>
<reference evidence="2 3" key="1">
    <citation type="submission" date="2022-10" db="EMBL/GenBank/DDBJ databases">
        <title>Comparative genomic analysis of Cohnella hashimotonis sp. nov., isolated from the International Space Station.</title>
        <authorList>
            <person name="Simpson A."/>
            <person name="Venkateswaran K."/>
        </authorList>
    </citation>
    <scope>NUCLEOTIDE SEQUENCE [LARGE SCALE GENOMIC DNA]</scope>
    <source>
        <strain evidence="2 3">DSM 18997</strain>
    </source>
</reference>
<dbReference type="SUPFAM" id="SSF55729">
    <property type="entry name" value="Acyl-CoA N-acyltransferases (Nat)"/>
    <property type="match status" value="1"/>
</dbReference>
<dbReference type="InterPro" id="IPR000182">
    <property type="entry name" value="GNAT_dom"/>
</dbReference>
<evidence type="ECO:0000259" key="1">
    <source>
        <dbReference type="PROSITE" id="PS51186"/>
    </source>
</evidence>
<dbReference type="AlphaFoldDB" id="A0A9X4QKP8"/>
<dbReference type="Pfam" id="PF13673">
    <property type="entry name" value="Acetyltransf_10"/>
    <property type="match status" value="1"/>
</dbReference>
<gene>
    <name evidence="2" type="ORF">OMP38_02780</name>
</gene>
<protein>
    <submittedName>
        <fullName evidence="2">GNAT family N-acetyltransferase</fullName>
    </submittedName>
</protein>
<evidence type="ECO:0000313" key="3">
    <source>
        <dbReference type="Proteomes" id="UP001153387"/>
    </source>
</evidence>
<accession>A0A9X4QKP8</accession>
<dbReference type="Gene3D" id="3.40.630.30">
    <property type="match status" value="1"/>
</dbReference>
<proteinExistence type="predicted"/>
<organism evidence="2 3">
    <name type="scientific">Cohnella ginsengisoli</name>
    <dbReference type="NCBI Taxonomy" id="425004"/>
    <lineage>
        <taxon>Bacteria</taxon>
        <taxon>Bacillati</taxon>
        <taxon>Bacillota</taxon>
        <taxon>Bacilli</taxon>
        <taxon>Bacillales</taxon>
        <taxon>Paenibacillaceae</taxon>
        <taxon>Cohnella</taxon>
    </lineage>
</organism>